<protein>
    <submittedName>
        <fullName evidence="2">Uncharacterized protein</fullName>
    </submittedName>
</protein>
<keyword evidence="1" id="KW-0472">Membrane</keyword>
<keyword evidence="1" id="KW-1133">Transmembrane helix</keyword>
<proteinExistence type="predicted"/>
<dbReference type="PANTHER" id="PTHR33306">
    <property type="entry name" value="EXPRESSED PROTEIN-RELATED-RELATED"/>
    <property type="match status" value="1"/>
</dbReference>
<feature type="transmembrane region" description="Helical" evidence="1">
    <location>
        <begin position="57"/>
        <end position="78"/>
    </location>
</feature>
<comment type="caution">
    <text evidence="2">The sequence shown here is derived from an EMBL/GenBank/DDBJ whole genome shotgun (WGS) entry which is preliminary data.</text>
</comment>
<evidence type="ECO:0000313" key="2">
    <source>
        <dbReference type="EMBL" id="KAK4258516.1"/>
    </source>
</evidence>
<keyword evidence="3" id="KW-1185">Reference proteome</keyword>
<feature type="transmembrane region" description="Helical" evidence="1">
    <location>
        <begin position="21"/>
        <end position="45"/>
    </location>
</feature>
<gene>
    <name evidence="2" type="ORF">QN277_004958</name>
</gene>
<sequence length="132" mass="15385">MEWLYPKRRGAKWKQGQTGHTMSSISAPSLHFLTIFGIVICLLWFSQSKDYKSQLHYAAINFHLFLLLLSILLIFLIISYSRKLCFRLTQPEHDSLQRAGVSFSPWSVAVLVLLLPVLLWYQSSFQSKWFGF</sequence>
<dbReference type="EMBL" id="JAWXYG010000011">
    <property type="protein sequence ID" value="KAK4258516.1"/>
    <property type="molecule type" value="Genomic_DNA"/>
</dbReference>
<dbReference type="PANTHER" id="PTHR33306:SF21">
    <property type="entry name" value="TRANSMEMBRANE PROTEIN"/>
    <property type="match status" value="1"/>
</dbReference>
<feature type="transmembrane region" description="Helical" evidence="1">
    <location>
        <begin position="99"/>
        <end position="121"/>
    </location>
</feature>
<dbReference type="AlphaFoldDB" id="A0AAE1IVG8"/>
<keyword evidence="1" id="KW-0812">Transmembrane</keyword>
<evidence type="ECO:0000256" key="1">
    <source>
        <dbReference type="SAM" id="Phobius"/>
    </source>
</evidence>
<accession>A0AAE1IVG8</accession>
<evidence type="ECO:0000313" key="3">
    <source>
        <dbReference type="Proteomes" id="UP001293593"/>
    </source>
</evidence>
<dbReference type="Proteomes" id="UP001293593">
    <property type="component" value="Unassembled WGS sequence"/>
</dbReference>
<reference evidence="2" key="1">
    <citation type="submission" date="2023-10" db="EMBL/GenBank/DDBJ databases">
        <title>Chromosome-level genome of the transformable northern wattle, Acacia crassicarpa.</title>
        <authorList>
            <person name="Massaro I."/>
            <person name="Sinha N.R."/>
            <person name="Poethig S."/>
            <person name="Leichty A.R."/>
        </authorList>
    </citation>
    <scope>NUCLEOTIDE SEQUENCE</scope>
    <source>
        <strain evidence="2">Acra3RX</strain>
        <tissue evidence="2">Leaf</tissue>
    </source>
</reference>
<organism evidence="2 3">
    <name type="scientific">Acacia crassicarpa</name>
    <name type="common">northern wattle</name>
    <dbReference type="NCBI Taxonomy" id="499986"/>
    <lineage>
        <taxon>Eukaryota</taxon>
        <taxon>Viridiplantae</taxon>
        <taxon>Streptophyta</taxon>
        <taxon>Embryophyta</taxon>
        <taxon>Tracheophyta</taxon>
        <taxon>Spermatophyta</taxon>
        <taxon>Magnoliopsida</taxon>
        <taxon>eudicotyledons</taxon>
        <taxon>Gunneridae</taxon>
        <taxon>Pentapetalae</taxon>
        <taxon>rosids</taxon>
        <taxon>fabids</taxon>
        <taxon>Fabales</taxon>
        <taxon>Fabaceae</taxon>
        <taxon>Caesalpinioideae</taxon>
        <taxon>mimosoid clade</taxon>
        <taxon>Acacieae</taxon>
        <taxon>Acacia</taxon>
    </lineage>
</organism>
<name>A0AAE1IVG8_9FABA</name>